<evidence type="ECO:0000259" key="2">
    <source>
        <dbReference type="Pfam" id="PF13966"/>
    </source>
</evidence>
<dbReference type="Proteomes" id="UP000324897">
    <property type="component" value="Chromosome 4"/>
</dbReference>
<keyword evidence="1" id="KW-1133">Transmembrane helix</keyword>
<dbReference type="AlphaFoldDB" id="A0A5J9VLX3"/>
<protein>
    <recommendedName>
        <fullName evidence="2">Reverse transcriptase zinc-binding domain-containing protein</fullName>
    </recommendedName>
</protein>
<evidence type="ECO:0000313" key="4">
    <source>
        <dbReference type="Proteomes" id="UP000324897"/>
    </source>
</evidence>
<keyword evidence="1" id="KW-0812">Transmembrane</keyword>
<evidence type="ECO:0000313" key="3">
    <source>
        <dbReference type="EMBL" id="TVU37249.1"/>
    </source>
</evidence>
<organism evidence="3 4">
    <name type="scientific">Eragrostis curvula</name>
    <name type="common">weeping love grass</name>
    <dbReference type="NCBI Taxonomy" id="38414"/>
    <lineage>
        <taxon>Eukaryota</taxon>
        <taxon>Viridiplantae</taxon>
        <taxon>Streptophyta</taxon>
        <taxon>Embryophyta</taxon>
        <taxon>Tracheophyta</taxon>
        <taxon>Spermatophyta</taxon>
        <taxon>Magnoliopsida</taxon>
        <taxon>Liliopsida</taxon>
        <taxon>Poales</taxon>
        <taxon>Poaceae</taxon>
        <taxon>PACMAD clade</taxon>
        <taxon>Chloridoideae</taxon>
        <taxon>Eragrostideae</taxon>
        <taxon>Eragrostidinae</taxon>
        <taxon>Eragrostis</taxon>
    </lineage>
</organism>
<feature type="domain" description="Reverse transcriptase zinc-binding" evidence="2">
    <location>
        <begin position="60"/>
        <end position="103"/>
    </location>
</feature>
<dbReference type="InterPro" id="IPR026960">
    <property type="entry name" value="RVT-Znf"/>
</dbReference>
<dbReference type="OrthoDB" id="691957at2759"/>
<dbReference type="Gramene" id="TVU37249">
    <property type="protein sequence ID" value="TVU37249"/>
    <property type="gene ID" value="EJB05_10553"/>
</dbReference>
<dbReference type="Pfam" id="PF13966">
    <property type="entry name" value="zf-RVT"/>
    <property type="match status" value="1"/>
</dbReference>
<reference evidence="3 4" key="1">
    <citation type="journal article" date="2019" name="Sci. Rep.">
        <title>A high-quality genome of Eragrostis curvula grass provides insights into Poaceae evolution and supports new strategies to enhance forage quality.</title>
        <authorList>
            <person name="Carballo J."/>
            <person name="Santos B.A.C.M."/>
            <person name="Zappacosta D."/>
            <person name="Garbus I."/>
            <person name="Selva J.P."/>
            <person name="Gallo C.A."/>
            <person name="Diaz A."/>
            <person name="Albertini E."/>
            <person name="Caccamo M."/>
            <person name="Echenique V."/>
        </authorList>
    </citation>
    <scope>NUCLEOTIDE SEQUENCE [LARGE SCALE GENOMIC DNA]</scope>
    <source>
        <strain evidence="4">cv. Victoria</strain>
        <tissue evidence="3">Leaf</tissue>
    </source>
</reference>
<sequence>MQRTVAAGLANRSWIRDIVGGLTVPALIQYLKLWERLRFLTLNEESPDRLRWRWTPDDNYSSKSAYLAMFHGSIPFPGAELIWKAWCPSKVKMFAWIAMQHRLFCVSDAAACGNRRRPRALAESVDGRIPRRIQAALLDAMAAGDQHRGHPFLNCAAMEDEATRQVVVETGWRRLPVSPSPVVAALSVVFPSPAGDLRETAALIVVLRLLLGPGSLLPLFLRRVQRRRRTDPLLRLVHLRVFSTVRTLSDQVHANKEDQRLVSQDTVSAHINGQWRM</sequence>
<feature type="transmembrane region" description="Helical" evidence="1">
    <location>
        <begin position="201"/>
        <end position="221"/>
    </location>
</feature>
<dbReference type="EMBL" id="RWGY01000007">
    <property type="protein sequence ID" value="TVU37249.1"/>
    <property type="molecule type" value="Genomic_DNA"/>
</dbReference>
<feature type="non-terminal residue" evidence="3">
    <location>
        <position position="1"/>
    </location>
</feature>
<gene>
    <name evidence="3" type="ORF">EJB05_10553</name>
</gene>
<proteinExistence type="predicted"/>
<keyword evidence="1" id="KW-0472">Membrane</keyword>
<evidence type="ECO:0000256" key="1">
    <source>
        <dbReference type="SAM" id="Phobius"/>
    </source>
</evidence>
<name>A0A5J9VLX3_9POAL</name>
<comment type="caution">
    <text evidence="3">The sequence shown here is derived from an EMBL/GenBank/DDBJ whole genome shotgun (WGS) entry which is preliminary data.</text>
</comment>
<accession>A0A5J9VLX3</accession>
<keyword evidence="4" id="KW-1185">Reference proteome</keyword>